<protein>
    <submittedName>
        <fullName evidence="1">Carboxypeptidase-like protein</fullName>
    </submittedName>
</protein>
<comment type="caution">
    <text evidence="1">The sequence shown here is derived from an EMBL/GenBank/DDBJ whole genome shotgun (WGS) entry which is preliminary data.</text>
</comment>
<gene>
    <name evidence="1" type="ORF">CLV42_101686</name>
</gene>
<dbReference type="SUPFAM" id="SSF49464">
    <property type="entry name" value="Carboxypeptidase regulatory domain-like"/>
    <property type="match status" value="1"/>
</dbReference>
<dbReference type="Pfam" id="PF13715">
    <property type="entry name" value="CarbopepD_reg_2"/>
    <property type="match status" value="1"/>
</dbReference>
<dbReference type="Proteomes" id="UP000240978">
    <property type="component" value="Unassembled WGS sequence"/>
</dbReference>
<evidence type="ECO:0000313" key="2">
    <source>
        <dbReference type="Proteomes" id="UP000240978"/>
    </source>
</evidence>
<evidence type="ECO:0000313" key="1">
    <source>
        <dbReference type="EMBL" id="PSL35922.1"/>
    </source>
</evidence>
<dbReference type="RefSeq" id="WP_106600459.1">
    <property type="nucleotide sequence ID" value="NZ_PYGK01000001.1"/>
</dbReference>
<dbReference type="InterPro" id="IPR008969">
    <property type="entry name" value="CarboxyPept-like_regulatory"/>
</dbReference>
<keyword evidence="2" id="KW-1185">Reference proteome</keyword>
<keyword evidence="1" id="KW-0645">Protease</keyword>
<proteinExistence type="predicted"/>
<dbReference type="EMBL" id="PYGK01000001">
    <property type="protein sequence ID" value="PSL35922.1"/>
    <property type="molecule type" value="Genomic_DNA"/>
</dbReference>
<dbReference type="GO" id="GO:0004180">
    <property type="term" value="F:carboxypeptidase activity"/>
    <property type="evidence" value="ECO:0007669"/>
    <property type="project" value="UniProtKB-KW"/>
</dbReference>
<dbReference type="AlphaFoldDB" id="A0A2P8GPM9"/>
<dbReference type="Gene3D" id="2.60.40.1120">
    <property type="entry name" value="Carboxypeptidase-like, regulatory domain"/>
    <property type="match status" value="1"/>
</dbReference>
<accession>A0A2P8GPM9</accession>
<keyword evidence="1" id="KW-0378">Hydrolase</keyword>
<sequence length="249" mass="27451">MKTQSSVILSISQPCHESWNEMTPTDKGRFCQSCQKTVTDFSTLTDAQLIELLKNKQASACGRFTASQLNRVVNAPVPMKHRRPFISIAAIVAALTITIPSVKAATSLDKVEQTTDKEDKLTKGNVAHEAPTGFISGVVKGDDDNLPLSGATVRIKDTNIGTVTDQSGQFKLRIPDDAKKKVIILEVRYLGYEIKTVKVNLKKSFRSIKIYLTVDTSMLGKYGIHFNPNDKKELSLWEKFSGAVKGIFS</sequence>
<organism evidence="1 2">
    <name type="scientific">Chitinophaga ginsengisoli</name>
    <dbReference type="NCBI Taxonomy" id="363837"/>
    <lineage>
        <taxon>Bacteria</taxon>
        <taxon>Pseudomonadati</taxon>
        <taxon>Bacteroidota</taxon>
        <taxon>Chitinophagia</taxon>
        <taxon>Chitinophagales</taxon>
        <taxon>Chitinophagaceae</taxon>
        <taxon>Chitinophaga</taxon>
    </lineage>
</organism>
<dbReference type="OrthoDB" id="7432683at2"/>
<keyword evidence="1" id="KW-0121">Carboxypeptidase</keyword>
<name>A0A2P8GPM9_9BACT</name>
<reference evidence="1 2" key="1">
    <citation type="submission" date="2018-03" db="EMBL/GenBank/DDBJ databases">
        <title>Genomic Encyclopedia of Archaeal and Bacterial Type Strains, Phase II (KMG-II): from individual species to whole genera.</title>
        <authorList>
            <person name="Goeker M."/>
        </authorList>
    </citation>
    <scope>NUCLEOTIDE SEQUENCE [LARGE SCALE GENOMIC DNA]</scope>
    <source>
        <strain evidence="1 2">DSM 18107</strain>
    </source>
</reference>